<keyword evidence="16 22" id="KW-0326">Glycosidase</keyword>
<evidence type="ECO:0000256" key="8">
    <source>
        <dbReference type="ARBA" id="ARBA00022763"/>
    </source>
</evidence>
<dbReference type="SUPFAM" id="SSF57716">
    <property type="entry name" value="Glucocorticoid receptor-like (DNA-binding domain)"/>
    <property type="match status" value="1"/>
</dbReference>
<comment type="similarity">
    <text evidence="3">Belongs to the FPG family.</text>
</comment>
<dbReference type="SMART" id="SM01232">
    <property type="entry name" value="H2TH"/>
    <property type="match status" value="1"/>
</dbReference>
<dbReference type="InterPro" id="IPR010979">
    <property type="entry name" value="Ribosomal_uS13-like_H2TH"/>
</dbReference>
<dbReference type="InterPro" id="IPR010663">
    <property type="entry name" value="Znf_FPG/IleRS"/>
</dbReference>
<accession>A0A2N5N6C3</accession>
<dbReference type="FunFam" id="1.10.8.50:FF:000003">
    <property type="entry name" value="Formamidopyrimidine-DNA glycosylase"/>
    <property type="match status" value="1"/>
</dbReference>
<dbReference type="PROSITE" id="PS51066">
    <property type="entry name" value="ZF_FPG_2"/>
    <property type="match status" value="1"/>
</dbReference>
<evidence type="ECO:0000256" key="5">
    <source>
        <dbReference type="ARBA" id="ARBA00012720"/>
    </source>
</evidence>
<evidence type="ECO:0000256" key="6">
    <source>
        <dbReference type="ARBA" id="ARBA00016240"/>
    </source>
</evidence>
<evidence type="ECO:0000256" key="10">
    <source>
        <dbReference type="ARBA" id="ARBA00022801"/>
    </source>
</evidence>
<evidence type="ECO:0000256" key="16">
    <source>
        <dbReference type="ARBA" id="ARBA00023295"/>
    </source>
</evidence>
<dbReference type="SUPFAM" id="SSF46946">
    <property type="entry name" value="S13-like H2TH domain"/>
    <property type="match status" value="1"/>
</dbReference>
<keyword evidence="12" id="KW-0238">DNA-binding</keyword>
<keyword evidence="11" id="KW-0862">Zinc</keyword>
<evidence type="ECO:0000256" key="4">
    <source>
        <dbReference type="ARBA" id="ARBA00012024"/>
    </source>
</evidence>
<dbReference type="Pfam" id="PF01149">
    <property type="entry name" value="Fapy_DNA_glyco"/>
    <property type="match status" value="1"/>
</dbReference>
<evidence type="ECO:0000256" key="14">
    <source>
        <dbReference type="ARBA" id="ARBA00023239"/>
    </source>
</evidence>
<evidence type="ECO:0000256" key="13">
    <source>
        <dbReference type="ARBA" id="ARBA00023204"/>
    </source>
</evidence>
<keyword evidence="7" id="KW-0479">Metal-binding</keyword>
<evidence type="ECO:0000256" key="15">
    <source>
        <dbReference type="ARBA" id="ARBA00023268"/>
    </source>
</evidence>
<comment type="caution">
    <text evidence="22">The sequence shown here is derived from an EMBL/GenBank/DDBJ whole genome shotgun (WGS) entry which is preliminary data.</text>
</comment>
<gene>
    <name evidence="22" type="ORF">B8V81_4270</name>
</gene>
<feature type="domain" description="Formamidopyrimidine-DNA glycosylase catalytic" evidence="21">
    <location>
        <begin position="2"/>
        <end position="102"/>
    </location>
</feature>
<evidence type="ECO:0000256" key="9">
    <source>
        <dbReference type="ARBA" id="ARBA00022771"/>
    </source>
</evidence>
<keyword evidence="10 22" id="KW-0378">Hydrolase</keyword>
<dbReference type="InterPro" id="IPR015886">
    <property type="entry name" value="H2TH_FPG"/>
</dbReference>
<evidence type="ECO:0000256" key="2">
    <source>
        <dbReference type="ARBA" id="ARBA00001947"/>
    </source>
</evidence>
<dbReference type="EMBL" id="NFEZ01000004">
    <property type="protein sequence ID" value="PLT45839.1"/>
    <property type="molecule type" value="Genomic_DNA"/>
</dbReference>
<dbReference type="Gene3D" id="3.20.190.10">
    <property type="entry name" value="MutM-like, N-terminal"/>
    <property type="match status" value="1"/>
</dbReference>
<protein>
    <recommendedName>
        <fullName evidence="6">Formamidopyrimidine-DNA glycosylase</fullName>
        <ecNumber evidence="4">3.2.2.23</ecNumber>
        <ecNumber evidence="5">4.2.99.18</ecNumber>
    </recommendedName>
    <alternativeName>
        <fullName evidence="17">DNA-(apurinic or apyrimidinic site) lyase MutM</fullName>
    </alternativeName>
</protein>
<evidence type="ECO:0000259" key="20">
    <source>
        <dbReference type="PROSITE" id="PS51066"/>
    </source>
</evidence>
<dbReference type="EC" id="3.2.2.23" evidence="4"/>
<evidence type="ECO:0000259" key="21">
    <source>
        <dbReference type="PROSITE" id="PS51068"/>
    </source>
</evidence>
<dbReference type="GO" id="GO:0140078">
    <property type="term" value="F:class I DNA-(apurinic or apyrimidinic site) endonuclease activity"/>
    <property type="evidence" value="ECO:0007669"/>
    <property type="project" value="UniProtKB-EC"/>
</dbReference>
<evidence type="ECO:0000256" key="11">
    <source>
        <dbReference type="ARBA" id="ARBA00022833"/>
    </source>
</evidence>
<keyword evidence="9 19" id="KW-0863">Zinc-finger</keyword>
<dbReference type="SUPFAM" id="SSF81624">
    <property type="entry name" value="N-terminal domain of MutM-like DNA repair proteins"/>
    <property type="match status" value="1"/>
</dbReference>
<keyword evidence="15" id="KW-0511">Multifunctional enzyme</keyword>
<evidence type="ECO:0000256" key="7">
    <source>
        <dbReference type="ARBA" id="ARBA00022723"/>
    </source>
</evidence>
<dbReference type="SMART" id="SM00898">
    <property type="entry name" value="Fapy_DNA_glyco"/>
    <property type="match status" value="1"/>
</dbReference>
<dbReference type="InterPro" id="IPR012319">
    <property type="entry name" value="FPG_cat"/>
</dbReference>
<dbReference type="PROSITE" id="PS51068">
    <property type="entry name" value="FPG_CAT"/>
    <property type="match status" value="1"/>
</dbReference>
<dbReference type="Gene3D" id="1.10.8.50">
    <property type="match status" value="1"/>
</dbReference>
<comment type="catalytic activity">
    <reaction evidence="18">
        <text>2'-deoxyribonucleotide-(2'-deoxyribose 5'-phosphate)-2'-deoxyribonucleotide-DNA = a 3'-end 2'-deoxyribonucleotide-(2,3-dehydro-2,3-deoxyribose 5'-phosphate)-DNA + a 5'-end 5'-phospho-2'-deoxyribonucleoside-DNA + H(+)</text>
        <dbReference type="Rhea" id="RHEA:66592"/>
        <dbReference type="Rhea" id="RHEA-COMP:13180"/>
        <dbReference type="Rhea" id="RHEA-COMP:16897"/>
        <dbReference type="Rhea" id="RHEA-COMP:17067"/>
        <dbReference type="ChEBI" id="CHEBI:15378"/>
        <dbReference type="ChEBI" id="CHEBI:136412"/>
        <dbReference type="ChEBI" id="CHEBI:157695"/>
        <dbReference type="ChEBI" id="CHEBI:167181"/>
        <dbReference type="EC" id="4.2.99.18"/>
    </reaction>
</comment>
<dbReference type="Pfam" id="PF06827">
    <property type="entry name" value="zf-FPG_IleRS"/>
    <property type="match status" value="1"/>
</dbReference>
<proteinExistence type="inferred from homology"/>
<dbReference type="Proteomes" id="UP000234789">
    <property type="component" value="Unassembled WGS sequence"/>
</dbReference>
<feature type="domain" description="FPG-type" evidence="20">
    <location>
        <begin position="236"/>
        <end position="270"/>
    </location>
</feature>
<dbReference type="RefSeq" id="WP_101809114.1">
    <property type="nucleotide sequence ID" value="NZ_NFEZ01000004.1"/>
</dbReference>
<dbReference type="InterPro" id="IPR000214">
    <property type="entry name" value="Znf_DNA_glyclase/AP_lyase"/>
</dbReference>
<dbReference type="PANTHER" id="PTHR22993:SF9">
    <property type="entry name" value="FORMAMIDOPYRIMIDINE-DNA GLYCOSYLASE"/>
    <property type="match status" value="1"/>
</dbReference>
<dbReference type="Pfam" id="PF06831">
    <property type="entry name" value="H2TH"/>
    <property type="match status" value="1"/>
</dbReference>
<evidence type="ECO:0000256" key="18">
    <source>
        <dbReference type="ARBA" id="ARBA00044632"/>
    </source>
</evidence>
<evidence type="ECO:0000256" key="19">
    <source>
        <dbReference type="PROSITE-ProRule" id="PRU00391"/>
    </source>
</evidence>
<dbReference type="EC" id="4.2.99.18" evidence="5"/>
<dbReference type="PANTHER" id="PTHR22993">
    <property type="entry name" value="FORMAMIDOPYRIMIDINE-DNA GLYCOSYLASE"/>
    <property type="match status" value="1"/>
</dbReference>
<evidence type="ECO:0000256" key="1">
    <source>
        <dbReference type="ARBA" id="ARBA00001668"/>
    </source>
</evidence>
<dbReference type="GO" id="GO:0003690">
    <property type="term" value="F:double-stranded DNA binding"/>
    <property type="evidence" value="ECO:0007669"/>
    <property type="project" value="UniProtKB-ARBA"/>
</dbReference>
<keyword evidence="13" id="KW-0234">DNA repair</keyword>
<dbReference type="GO" id="GO:0003684">
    <property type="term" value="F:damaged DNA binding"/>
    <property type="evidence" value="ECO:0007669"/>
    <property type="project" value="InterPro"/>
</dbReference>
<keyword evidence="14" id="KW-0456">Lyase</keyword>
<organism evidence="22 23">
    <name type="scientific">Paenibacillus pasadenensis</name>
    <dbReference type="NCBI Taxonomy" id="217090"/>
    <lineage>
        <taxon>Bacteria</taxon>
        <taxon>Bacillati</taxon>
        <taxon>Bacillota</taxon>
        <taxon>Bacilli</taxon>
        <taxon>Bacillales</taxon>
        <taxon>Paenibacillaceae</taxon>
        <taxon>Paenibacillus</taxon>
    </lineage>
</organism>
<dbReference type="AlphaFoldDB" id="A0A2N5N6C3"/>
<dbReference type="GO" id="GO:0006284">
    <property type="term" value="P:base-excision repair"/>
    <property type="evidence" value="ECO:0007669"/>
    <property type="project" value="InterPro"/>
</dbReference>
<sequence length="272" mass="30571">MPEYPEMDRYRVLLSDALAGQKIVSAEVGREKSLNVPADEFIRRVQGRAVWFVERRGKHLLLHLDSGERLLAHLMLGGWMFYGSEEEKPDRTVQVRLGFERGNLYFIGLRLGYLHLLSAREAEARLAELGPEPLDPKLTEERFAQRLLAKKRSALKSALVDQSVLAGIGNCYADEIAWQAEVRPGARIGSLEPATLSRLYASTQAVLTEAKTLGGYMEHPFRAGDETTGGYNSQCKVYDRPGEPCLRCGTKIVQEEQSSRKVFFCPSCQKEH</sequence>
<comment type="catalytic activity">
    <reaction evidence="1">
        <text>Hydrolysis of DNA containing ring-opened 7-methylguanine residues, releasing 2,6-diamino-4-hydroxy-5-(N-methyl)formamidopyrimidine.</text>
        <dbReference type="EC" id="3.2.2.23"/>
    </reaction>
</comment>
<keyword evidence="23" id="KW-1185">Reference proteome</keyword>
<dbReference type="GO" id="GO:0008270">
    <property type="term" value="F:zinc ion binding"/>
    <property type="evidence" value="ECO:0007669"/>
    <property type="project" value="UniProtKB-KW"/>
</dbReference>
<reference evidence="22 23" key="1">
    <citation type="submission" date="2017-05" db="EMBL/GenBank/DDBJ databases">
        <title>Functional genome analysis of Paenibacillus pasadenensis strain R16: insights on endophytic life style and antifungal activity.</title>
        <authorList>
            <person name="Passera A."/>
            <person name="Marcolungo L."/>
            <person name="Casati P."/>
            <person name="Brasca M."/>
            <person name="Quaglino F."/>
            <person name="Delledonne M."/>
        </authorList>
    </citation>
    <scope>NUCLEOTIDE SEQUENCE [LARGE SCALE GENOMIC DNA]</scope>
    <source>
        <strain evidence="22 23">R16</strain>
    </source>
</reference>
<evidence type="ECO:0000313" key="23">
    <source>
        <dbReference type="Proteomes" id="UP000234789"/>
    </source>
</evidence>
<keyword evidence="8" id="KW-0227">DNA damage</keyword>
<comment type="cofactor">
    <cofactor evidence="2">
        <name>Zn(2+)</name>
        <dbReference type="ChEBI" id="CHEBI:29105"/>
    </cofactor>
</comment>
<dbReference type="InterPro" id="IPR035937">
    <property type="entry name" value="FPG_N"/>
</dbReference>
<evidence type="ECO:0000256" key="17">
    <source>
        <dbReference type="ARBA" id="ARBA00030638"/>
    </source>
</evidence>
<evidence type="ECO:0000256" key="12">
    <source>
        <dbReference type="ARBA" id="ARBA00023125"/>
    </source>
</evidence>
<dbReference type="GO" id="GO:0034039">
    <property type="term" value="F:8-oxo-7,8-dihydroguanine DNA N-glycosylase activity"/>
    <property type="evidence" value="ECO:0007669"/>
    <property type="project" value="TreeGrafter"/>
</dbReference>
<name>A0A2N5N6C3_9BACL</name>
<evidence type="ECO:0000313" key="22">
    <source>
        <dbReference type="EMBL" id="PLT45839.1"/>
    </source>
</evidence>
<evidence type="ECO:0000256" key="3">
    <source>
        <dbReference type="ARBA" id="ARBA00009409"/>
    </source>
</evidence>